<comment type="similarity">
    <text evidence="2">Belongs to the acyltransferase 3 family.</text>
</comment>
<feature type="transmembrane region" description="Helical" evidence="7">
    <location>
        <begin position="207"/>
        <end position="226"/>
    </location>
</feature>
<evidence type="ECO:0000313" key="9">
    <source>
        <dbReference type="EMBL" id="ORO38530.1"/>
    </source>
</evidence>
<dbReference type="InterPro" id="IPR002656">
    <property type="entry name" value="Acyl_transf_3_dom"/>
</dbReference>
<keyword evidence="5 7" id="KW-1133">Transmembrane helix</keyword>
<dbReference type="GO" id="GO:0009246">
    <property type="term" value="P:enterobacterial common antigen biosynthetic process"/>
    <property type="evidence" value="ECO:0007669"/>
    <property type="project" value="TreeGrafter"/>
</dbReference>
<evidence type="ECO:0000256" key="7">
    <source>
        <dbReference type="SAM" id="Phobius"/>
    </source>
</evidence>
<evidence type="ECO:0000256" key="4">
    <source>
        <dbReference type="ARBA" id="ARBA00022692"/>
    </source>
</evidence>
<evidence type="ECO:0000256" key="5">
    <source>
        <dbReference type="ARBA" id="ARBA00022989"/>
    </source>
</evidence>
<dbReference type="Proteomes" id="UP000193633">
    <property type="component" value="Unassembled WGS sequence"/>
</dbReference>
<protein>
    <submittedName>
        <fullName evidence="9">Acetyltransferase</fullName>
    </submittedName>
</protein>
<comment type="caution">
    <text evidence="9">The sequence shown here is derived from an EMBL/GenBank/DDBJ whole genome shotgun (WGS) entry which is preliminary data.</text>
</comment>
<feature type="transmembrane region" description="Helical" evidence="7">
    <location>
        <begin position="177"/>
        <end position="195"/>
    </location>
</feature>
<comment type="subcellular location">
    <subcellularLocation>
        <location evidence="1">Cell membrane</location>
        <topology evidence="1">Multi-pass membrane protein</topology>
    </subcellularLocation>
</comment>
<gene>
    <name evidence="9" type="ORF">B7728_09075</name>
</gene>
<feature type="transmembrane region" description="Helical" evidence="7">
    <location>
        <begin position="75"/>
        <end position="93"/>
    </location>
</feature>
<feature type="transmembrane region" description="Helical" evidence="7">
    <location>
        <begin position="113"/>
        <end position="131"/>
    </location>
</feature>
<organism evidence="9 10">
    <name type="scientific">Streptococcus oralis subsp. tigurinus</name>
    <dbReference type="NCBI Taxonomy" id="1077464"/>
    <lineage>
        <taxon>Bacteria</taxon>
        <taxon>Bacillati</taxon>
        <taxon>Bacillota</taxon>
        <taxon>Bacilli</taxon>
        <taxon>Lactobacillales</taxon>
        <taxon>Streptococcaceae</taxon>
        <taxon>Streptococcus</taxon>
    </lineage>
</organism>
<feature type="transmembrane region" description="Helical" evidence="7">
    <location>
        <begin position="268"/>
        <end position="287"/>
    </location>
</feature>
<feature type="transmembrane region" description="Helical" evidence="7">
    <location>
        <begin position="42"/>
        <end position="63"/>
    </location>
</feature>
<dbReference type="EMBL" id="NCUD01000047">
    <property type="protein sequence ID" value="ORO38530.1"/>
    <property type="molecule type" value="Genomic_DNA"/>
</dbReference>
<keyword evidence="6 7" id="KW-0472">Membrane</keyword>
<evidence type="ECO:0000256" key="1">
    <source>
        <dbReference type="ARBA" id="ARBA00004651"/>
    </source>
</evidence>
<dbReference type="GO" id="GO:0005886">
    <property type="term" value="C:plasma membrane"/>
    <property type="evidence" value="ECO:0007669"/>
    <property type="project" value="UniProtKB-SubCell"/>
</dbReference>
<dbReference type="RefSeq" id="WP_084852699.1">
    <property type="nucleotide sequence ID" value="NZ_NCUD01000047.1"/>
</dbReference>
<evidence type="ECO:0000256" key="3">
    <source>
        <dbReference type="ARBA" id="ARBA00022475"/>
    </source>
</evidence>
<name>A0A1X1FVZ9_STROR</name>
<sequence>MRKYRNINLDLLKVLACVGVVLLHTAMGGFKETGSWNFSTYLYYLGTYSIPLFFMVNGYLLLGKREITYSYILQKVKWILITVSSWSVIIWLFKHDFTVNPIKKIIGSLIQKGYFFQFWFFGALIIIYICLPVLKKFLNSKRSYLYILSVLLVVGLIFELTNIVLQMPIQTYVIQTFRLWTWFFYYLLGGFIAQFDKDTIKNRFKRWMKIIVVLLFLVSPLILFFLARTTYHNFFAEYFYDLLFVKVVSLGIFLTIFSLALNQDNNKWIVFLSNQTMGVFIIHTYIMKLWEKLFGFSFVGAYLLFVIFTLSVSFIIVGMLMKIPYFNRIVKL</sequence>
<accession>A0A1X1FVZ9</accession>
<feature type="transmembrane region" description="Helical" evidence="7">
    <location>
        <begin position="238"/>
        <end position="261"/>
    </location>
</feature>
<feature type="transmembrane region" description="Helical" evidence="7">
    <location>
        <begin position="293"/>
        <end position="321"/>
    </location>
</feature>
<dbReference type="AlphaFoldDB" id="A0A1X1FVZ9"/>
<dbReference type="PANTHER" id="PTHR40074">
    <property type="entry name" value="O-ACETYLTRANSFERASE WECH"/>
    <property type="match status" value="1"/>
</dbReference>
<feature type="domain" description="Acyltransferase 3" evidence="8">
    <location>
        <begin position="7"/>
        <end position="317"/>
    </location>
</feature>
<keyword evidence="4 7" id="KW-0812">Transmembrane</keyword>
<feature type="transmembrane region" description="Helical" evidence="7">
    <location>
        <begin position="12"/>
        <end position="30"/>
    </location>
</feature>
<reference evidence="9 10" key="1">
    <citation type="journal article" date="2016" name="Eur. J. Clin. Microbiol. Infect. Dis.">
        <title>Whole genome sequencing as a tool for phylogenetic analysis of clinical strains of Mitis group streptococci.</title>
        <authorList>
            <person name="Rasmussen L.H."/>
            <person name="Dargis R."/>
            <person name="Hojholt K."/>
            <person name="Christensen J.J."/>
            <person name="Skovgaard O."/>
            <person name="Justesen U.S."/>
            <person name="Rosenvinge F.S."/>
            <person name="Moser C."/>
            <person name="Lukjancenko O."/>
            <person name="Rasmussen S."/>
            <person name="Nielsen X.C."/>
        </authorList>
    </citation>
    <scope>NUCLEOTIDE SEQUENCE [LARGE SCALE GENOMIC DNA]</scope>
    <source>
        <strain evidence="9 10">OD_339823_10</strain>
    </source>
</reference>
<evidence type="ECO:0000256" key="6">
    <source>
        <dbReference type="ARBA" id="ARBA00023136"/>
    </source>
</evidence>
<proteinExistence type="inferred from homology"/>
<dbReference type="Pfam" id="PF01757">
    <property type="entry name" value="Acyl_transf_3"/>
    <property type="match status" value="1"/>
</dbReference>
<keyword evidence="9" id="KW-0808">Transferase</keyword>
<evidence type="ECO:0000313" key="10">
    <source>
        <dbReference type="Proteomes" id="UP000193633"/>
    </source>
</evidence>
<evidence type="ECO:0000256" key="2">
    <source>
        <dbReference type="ARBA" id="ARBA00007400"/>
    </source>
</evidence>
<dbReference type="GO" id="GO:0016413">
    <property type="term" value="F:O-acetyltransferase activity"/>
    <property type="evidence" value="ECO:0007669"/>
    <property type="project" value="TreeGrafter"/>
</dbReference>
<dbReference type="PANTHER" id="PTHR40074:SF2">
    <property type="entry name" value="O-ACETYLTRANSFERASE WECH"/>
    <property type="match status" value="1"/>
</dbReference>
<keyword evidence="3" id="KW-1003">Cell membrane</keyword>
<feature type="transmembrane region" description="Helical" evidence="7">
    <location>
        <begin position="143"/>
        <end position="165"/>
    </location>
</feature>
<evidence type="ECO:0000259" key="8">
    <source>
        <dbReference type="Pfam" id="PF01757"/>
    </source>
</evidence>